<keyword evidence="3" id="KW-0227">DNA damage</keyword>
<dbReference type="Proteomes" id="UP001239215">
    <property type="component" value="Unassembled WGS sequence"/>
</dbReference>
<keyword evidence="2 8" id="KW-0255">Endonuclease</keyword>
<dbReference type="Pfam" id="PF03852">
    <property type="entry name" value="Vsr"/>
    <property type="match status" value="1"/>
</dbReference>
<dbReference type="GO" id="GO:0004519">
    <property type="term" value="F:endonuclease activity"/>
    <property type="evidence" value="ECO:0007669"/>
    <property type="project" value="UniProtKB-KW"/>
</dbReference>
<evidence type="ECO:0000256" key="4">
    <source>
        <dbReference type="ARBA" id="ARBA00022801"/>
    </source>
</evidence>
<accession>A0AAJ1U5S7</accession>
<feature type="region of interest" description="Disordered" evidence="7">
    <location>
        <begin position="17"/>
        <end position="45"/>
    </location>
</feature>
<proteinExistence type="inferred from homology"/>
<evidence type="ECO:0000256" key="5">
    <source>
        <dbReference type="ARBA" id="ARBA00023204"/>
    </source>
</evidence>
<reference evidence="8" key="1">
    <citation type="submission" date="2023-07" db="EMBL/GenBank/DDBJ databases">
        <title>Functional and genomic diversity of the sorghum phyllosphere microbiome.</title>
        <authorList>
            <person name="Shade A."/>
        </authorList>
    </citation>
    <scope>NUCLEOTIDE SEQUENCE</scope>
    <source>
        <strain evidence="8">SORGH_AS_1067</strain>
    </source>
</reference>
<comment type="similarity">
    <text evidence="6">Belongs to the Vsr family.</text>
</comment>
<dbReference type="EC" id="3.1.-.-" evidence="8"/>
<evidence type="ECO:0000313" key="9">
    <source>
        <dbReference type="Proteomes" id="UP001239215"/>
    </source>
</evidence>
<sequence>MFPATRFCFAGVVSSDAPVPTEEPKRKSPGGALSRKMSTLARRDTKPEMALRRELHRRGMRFRVQMKVPGNNRRTIDIAFTKAKLAVYVDGCFWHGCPEHHHAPKSNAEWWRWKVERNRERDRDTDRELGEAGWRVLRIWEHEPVAAAGDLVQVNYMARLEQQHLRRHPN</sequence>
<dbReference type="GO" id="GO:0006298">
    <property type="term" value="P:mismatch repair"/>
    <property type="evidence" value="ECO:0007669"/>
    <property type="project" value="InterPro"/>
</dbReference>
<gene>
    <name evidence="8" type="ORF">QE405_003352</name>
</gene>
<dbReference type="SUPFAM" id="SSF52980">
    <property type="entry name" value="Restriction endonuclease-like"/>
    <property type="match status" value="1"/>
</dbReference>
<dbReference type="CDD" id="cd00221">
    <property type="entry name" value="Vsr"/>
    <property type="match status" value="1"/>
</dbReference>
<dbReference type="InterPro" id="IPR011335">
    <property type="entry name" value="Restrct_endonuc-II-like"/>
</dbReference>
<keyword evidence="1" id="KW-0540">Nuclease</keyword>
<organism evidence="8 9">
    <name type="scientific">Nocardioides zeae</name>
    <dbReference type="NCBI Taxonomy" id="1457234"/>
    <lineage>
        <taxon>Bacteria</taxon>
        <taxon>Bacillati</taxon>
        <taxon>Actinomycetota</taxon>
        <taxon>Actinomycetes</taxon>
        <taxon>Propionibacteriales</taxon>
        <taxon>Nocardioidaceae</taxon>
        <taxon>Nocardioides</taxon>
    </lineage>
</organism>
<keyword evidence="4 8" id="KW-0378">Hydrolase</keyword>
<dbReference type="AlphaFoldDB" id="A0AAJ1U5S7"/>
<evidence type="ECO:0000256" key="7">
    <source>
        <dbReference type="SAM" id="MobiDB-lite"/>
    </source>
</evidence>
<protein>
    <submittedName>
        <fullName evidence="8">DNA mismatch endonuclease (Patch repair protein)</fullName>
        <ecNumber evidence="8">3.1.-.-</ecNumber>
    </submittedName>
</protein>
<dbReference type="RefSeq" id="WP_307202883.1">
    <property type="nucleotide sequence ID" value="NZ_JAUTAN010000001.1"/>
</dbReference>
<evidence type="ECO:0000256" key="6">
    <source>
        <dbReference type="ARBA" id="ARBA00029466"/>
    </source>
</evidence>
<evidence type="ECO:0000256" key="1">
    <source>
        <dbReference type="ARBA" id="ARBA00022722"/>
    </source>
</evidence>
<name>A0AAJ1U5S7_9ACTN</name>
<dbReference type="NCBIfam" id="TIGR00632">
    <property type="entry name" value="vsr"/>
    <property type="match status" value="1"/>
</dbReference>
<dbReference type="GO" id="GO:0016787">
    <property type="term" value="F:hydrolase activity"/>
    <property type="evidence" value="ECO:0007669"/>
    <property type="project" value="UniProtKB-KW"/>
</dbReference>
<evidence type="ECO:0000256" key="2">
    <source>
        <dbReference type="ARBA" id="ARBA00022759"/>
    </source>
</evidence>
<dbReference type="InterPro" id="IPR004603">
    <property type="entry name" value="DNA_mismatch_endonuc_vsr"/>
</dbReference>
<evidence type="ECO:0000256" key="3">
    <source>
        <dbReference type="ARBA" id="ARBA00022763"/>
    </source>
</evidence>
<comment type="caution">
    <text evidence="8">The sequence shown here is derived from an EMBL/GenBank/DDBJ whole genome shotgun (WGS) entry which is preliminary data.</text>
</comment>
<keyword evidence="5" id="KW-0234">DNA repair</keyword>
<evidence type="ECO:0000313" key="8">
    <source>
        <dbReference type="EMBL" id="MDQ1106068.1"/>
    </source>
</evidence>
<dbReference type="EMBL" id="JAUTAN010000001">
    <property type="protein sequence ID" value="MDQ1106068.1"/>
    <property type="molecule type" value="Genomic_DNA"/>
</dbReference>
<dbReference type="Gene3D" id="3.40.960.10">
    <property type="entry name" value="VSR Endonuclease"/>
    <property type="match status" value="1"/>
</dbReference>